<evidence type="ECO:0000256" key="3">
    <source>
        <dbReference type="SAM" id="MobiDB-lite"/>
    </source>
</evidence>
<proteinExistence type="predicted"/>
<gene>
    <name evidence="5" type="ORF">HK100_003365</name>
</gene>
<reference evidence="5" key="1">
    <citation type="submission" date="2020-05" db="EMBL/GenBank/DDBJ databases">
        <title>Phylogenomic resolution of chytrid fungi.</title>
        <authorList>
            <person name="Stajich J.E."/>
            <person name="Amses K."/>
            <person name="Simmons R."/>
            <person name="Seto K."/>
            <person name="Myers J."/>
            <person name="Bonds A."/>
            <person name="Quandt C.A."/>
            <person name="Barry K."/>
            <person name="Liu P."/>
            <person name="Grigoriev I."/>
            <person name="Longcore J.E."/>
            <person name="James T.Y."/>
        </authorList>
    </citation>
    <scope>NUCLEOTIDE SEQUENCE</scope>
    <source>
        <strain evidence="5">JEL0513</strain>
    </source>
</reference>
<comment type="caution">
    <text evidence="5">The sequence shown here is derived from an EMBL/GenBank/DDBJ whole genome shotgun (WGS) entry which is preliminary data.</text>
</comment>
<feature type="region of interest" description="Disordered" evidence="3">
    <location>
        <begin position="230"/>
        <end position="261"/>
    </location>
</feature>
<keyword evidence="1 2" id="KW-0728">SH3 domain</keyword>
<dbReference type="InterPro" id="IPR036028">
    <property type="entry name" value="SH3-like_dom_sf"/>
</dbReference>
<dbReference type="PRINTS" id="PR00452">
    <property type="entry name" value="SH3DOMAIN"/>
</dbReference>
<organism evidence="5 6">
    <name type="scientific">Physocladia obscura</name>
    <dbReference type="NCBI Taxonomy" id="109957"/>
    <lineage>
        <taxon>Eukaryota</taxon>
        <taxon>Fungi</taxon>
        <taxon>Fungi incertae sedis</taxon>
        <taxon>Chytridiomycota</taxon>
        <taxon>Chytridiomycota incertae sedis</taxon>
        <taxon>Chytridiomycetes</taxon>
        <taxon>Chytridiales</taxon>
        <taxon>Chytriomycetaceae</taxon>
        <taxon>Physocladia</taxon>
    </lineage>
</organism>
<dbReference type="Pfam" id="PF00018">
    <property type="entry name" value="SH3_1"/>
    <property type="match status" value="1"/>
</dbReference>
<dbReference type="PROSITE" id="PS50002">
    <property type="entry name" value="SH3"/>
    <property type="match status" value="1"/>
</dbReference>
<sequence>MRGVPNSYDATFNKQDRTEFSNKLMNLIKLSAKLRCAYTQFASVAHEISANLAELKKGRVWDGLKESCDYQGLQIDSVVESYQVLAKSLDAQSPAVAQSFESQVFAIASNYVPSFANLEKELLTKLTGLTKAEKKSSAALKQLQNPWSLKLSSSAATKREIEELLTNLAIIQSEKTACEELHAAQVFATDIGTIDTVCSLVAAQKSSIEQLFSKWLANIGSSLASSSHYDHSNPISLARGESKQPIAETASSDSESFVSPPSPTSFIAFNAAPQKQTQTQKTQPRDTNSSFPVKYPEKDVLTPVSLEVSPVGQANTHSIADTIMANSSFVNRRNLGNASFSDIKTSSSNAFPSVQLFVKEIKSSSPPIQRGRSVTTTSELFHGLYSSSSSLSSLTDVTGQRTRSLSTHSQPRPNLKSALRPVPSVASLRDPLQLDDSARGCNLNSSNSSGGDGGGGSFGSRKSFSIGESNTLTRKSVHFTNAAKPMVEFWDCSDSVIGSRALGGTATATAPNSSTATDSDRYSDTNDEGSEYSVAESNEPSNMNVLRALYPNNFVEEAEGSSLSCKPVQSVEDVFFKENAQQRRVGPVVFFPPQADIESEVGSVVGDGLSPRIAHALSGKDLVFALYRYSAREIKEMSFEKGDLIEVIKRVGNWIYGIKIKFGPLSQTSIIGRESDKRQMGWIPASFVVKYSLE</sequence>
<accession>A0AAD5SWS6</accession>
<dbReference type="AlphaFoldDB" id="A0AAD5SWS6"/>
<feature type="region of interest" description="Disordered" evidence="3">
    <location>
        <begin position="504"/>
        <end position="539"/>
    </location>
</feature>
<dbReference type="Gene3D" id="2.30.30.40">
    <property type="entry name" value="SH3 Domains"/>
    <property type="match status" value="1"/>
</dbReference>
<dbReference type="PROSITE" id="PS50890">
    <property type="entry name" value="PUA"/>
    <property type="match status" value="1"/>
</dbReference>
<dbReference type="InterPro" id="IPR001452">
    <property type="entry name" value="SH3_domain"/>
</dbReference>
<feature type="region of interest" description="Disordered" evidence="3">
    <location>
        <begin position="389"/>
        <end position="462"/>
    </location>
</feature>
<feature type="region of interest" description="Disordered" evidence="3">
    <location>
        <begin position="273"/>
        <end position="294"/>
    </location>
</feature>
<dbReference type="Proteomes" id="UP001211907">
    <property type="component" value="Unassembled WGS sequence"/>
</dbReference>
<feature type="compositionally biased region" description="Low complexity" evidence="3">
    <location>
        <begin position="505"/>
        <end position="517"/>
    </location>
</feature>
<feature type="domain" description="SH3" evidence="4">
    <location>
        <begin position="618"/>
        <end position="693"/>
    </location>
</feature>
<feature type="non-terminal residue" evidence="5">
    <location>
        <position position="1"/>
    </location>
</feature>
<protein>
    <recommendedName>
        <fullName evidence="4">SH3 domain-containing protein</fullName>
    </recommendedName>
</protein>
<evidence type="ECO:0000256" key="2">
    <source>
        <dbReference type="PROSITE-ProRule" id="PRU00192"/>
    </source>
</evidence>
<evidence type="ECO:0000313" key="5">
    <source>
        <dbReference type="EMBL" id="KAJ3109005.1"/>
    </source>
</evidence>
<dbReference type="SUPFAM" id="SSF50044">
    <property type="entry name" value="SH3-domain"/>
    <property type="match status" value="1"/>
</dbReference>
<evidence type="ECO:0000313" key="6">
    <source>
        <dbReference type="Proteomes" id="UP001211907"/>
    </source>
</evidence>
<dbReference type="EMBL" id="JADGJH010001833">
    <property type="protein sequence ID" value="KAJ3109005.1"/>
    <property type="molecule type" value="Genomic_DNA"/>
</dbReference>
<dbReference type="CDD" id="cd00174">
    <property type="entry name" value="SH3"/>
    <property type="match status" value="1"/>
</dbReference>
<dbReference type="SMART" id="SM00326">
    <property type="entry name" value="SH3"/>
    <property type="match status" value="1"/>
</dbReference>
<feature type="compositionally biased region" description="Polar residues" evidence="3">
    <location>
        <begin position="395"/>
        <end position="412"/>
    </location>
</feature>
<name>A0AAD5SWS6_9FUNG</name>
<keyword evidence="6" id="KW-1185">Reference proteome</keyword>
<evidence type="ECO:0000259" key="4">
    <source>
        <dbReference type="PROSITE" id="PS50002"/>
    </source>
</evidence>
<evidence type="ECO:0000256" key="1">
    <source>
        <dbReference type="ARBA" id="ARBA00022443"/>
    </source>
</evidence>